<dbReference type="Proteomes" id="UP000298416">
    <property type="component" value="Unassembled WGS sequence"/>
</dbReference>
<evidence type="ECO:0000313" key="2">
    <source>
        <dbReference type="Proteomes" id="UP000298416"/>
    </source>
</evidence>
<sequence>MCGQIVGLYSSQSCHLKQSQSRQPEAGKIKEVDLQQQPRPYGYKAIKFATKKKAKRMANAAVAEAILRLEKLVISQGGEMAQTR</sequence>
<dbReference type="EMBL" id="PNBA02000012">
    <property type="protein sequence ID" value="KAG6406085.1"/>
    <property type="molecule type" value="Genomic_DNA"/>
</dbReference>
<comment type="caution">
    <text evidence="1">The sequence shown here is derived from an EMBL/GenBank/DDBJ whole genome shotgun (WGS) entry which is preliminary data.</text>
</comment>
<organism evidence="1">
    <name type="scientific">Salvia splendens</name>
    <name type="common">Scarlet sage</name>
    <dbReference type="NCBI Taxonomy" id="180675"/>
    <lineage>
        <taxon>Eukaryota</taxon>
        <taxon>Viridiplantae</taxon>
        <taxon>Streptophyta</taxon>
        <taxon>Embryophyta</taxon>
        <taxon>Tracheophyta</taxon>
        <taxon>Spermatophyta</taxon>
        <taxon>Magnoliopsida</taxon>
        <taxon>eudicotyledons</taxon>
        <taxon>Gunneridae</taxon>
        <taxon>Pentapetalae</taxon>
        <taxon>asterids</taxon>
        <taxon>lamiids</taxon>
        <taxon>Lamiales</taxon>
        <taxon>Lamiaceae</taxon>
        <taxon>Nepetoideae</taxon>
        <taxon>Mentheae</taxon>
        <taxon>Salviinae</taxon>
        <taxon>Salvia</taxon>
        <taxon>Salvia subgen. Calosphace</taxon>
        <taxon>core Calosphace</taxon>
    </lineage>
</organism>
<protein>
    <submittedName>
        <fullName evidence="1">Uncharacterized protein</fullName>
    </submittedName>
</protein>
<accession>A0A8X8X5G1</accession>
<gene>
    <name evidence="1" type="ORF">SASPL_133682</name>
</gene>
<reference evidence="1" key="1">
    <citation type="submission" date="2018-01" db="EMBL/GenBank/DDBJ databases">
        <authorList>
            <person name="Mao J.F."/>
        </authorList>
    </citation>
    <scope>NUCLEOTIDE SEQUENCE</scope>
    <source>
        <strain evidence="1">Huo1</strain>
        <tissue evidence="1">Leaf</tissue>
    </source>
</reference>
<keyword evidence="2" id="KW-1185">Reference proteome</keyword>
<name>A0A8X8X5G1_SALSN</name>
<evidence type="ECO:0000313" key="1">
    <source>
        <dbReference type="EMBL" id="KAG6406085.1"/>
    </source>
</evidence>
<reference evidence="1" key="2">
    <citation type="submission" date="2020-08" db="EMBL/GenBank/DDBJ databases">
        <title>Plant Genome Project.</title>
        <authorList>
            <person name="Zhang R.-G."/>
        </authorList>
    </citation>
    <scope>NUCLEOTIDE SEQUENCE</scope>
    <source>
        <strain evidence="1">Huo1</strain>
        <tissue evidence="1">Leaf</tissue>
    </source>
</reference>
<proteinExistence type="predicted"/>
<dbReference type="AlphaFoldDB" id="A0A8X8X5G1"/>